<evidence type="ECO:0000313" key="2">
    <source>
        <dbReference type="Proteomes" id="UP000178820"/>
    </source>
</evidence>
<dbReference type="STRING" id="1802207.A3D44_03170"/>
<dbReference type="EMBL" id="MHOT01000001">
    <property type="protein sequence ID" value="OGZ69874.1"/>
    <property type="molecule type" value="Genomic_DNA"/>
</dbReference>
<gene>
    <name evidence="1" type="ORF">A3D44_03170</name>
</gene>
<name>A0A1G2I4X9_9BACT</name>
<evidence type="ECO:0000313" key="1">
    <source>
        <dbReference type="EMBL" id="OGZ69874.1"/>
    </source>
</evidence>
<dbReference type="Proteomes" id="UP000178820">
    <property type="component" value="Unassembled WGS sequence"/>
</dbReference>
<dbReference type="AlphaFoldDB" id="A0A1G2I4X9"/>
<protein>
    <submittedName>
        <fullName evidence="1">Uncharacterized protein</fullName>
    </submittedName>
</protein>
<organism evidence="1 2">
    <name type="scientific">Candidatus Staskawiczbacteria bacterium RIFCSPHIGHO2_02_FULL_42_22</name>
    <dbReference type="NCBI Taxonomy" id="1802207"/>
    <lineage>
        <taxon>Bacteria</taxon>
        <taxon>Candidatus Staskawicziibacteriota</taxon>
    </lineage>
</organism>
<reference evidence="1 2" key="1">
    <citation type="journal article" date="2016" name="Nat. Commun.">
        <title>Thousands of microbial genomes shed light on interconnected biogeochemical processes in an aquifer system.</title>
        <authorList>
            <person name="Anantharaman K."/>
            <person name="Brown C.T."/>
            <person name="Hug L.A."/>
            <person name="Sharon I."/>
            <person name="Castelle C.J."/>
            <person name="Probst A.J."/>
            <person name="Thomas B.C."/>
            <person name="Singh A."/>
            <person name="Wilkins M.J."/>
            <person name="Karaoz U."/>
            <person name="Brodie E.L."/>
            <person name="Williams K.H."/>
            <person name="Hubbard S.S."/>
            <person name="Banfield J.F."/>
        </authorList>
    </citation>
    <scope>NUCLEOTIDE SEQUENCE [LARGE SCALE GENOMIC DNA]</scope>
</reference>
<proteinExistence type="predicted"/>
<sequence>MEDLKFERFTKIGGRFSNKISLNKAGGFGFSSGFFKKNNISKYPYVIIFYSKRPMAVGFSFSKEPKEGAFKITFSNSNTASVSPNSFMRAYEINAKDYYGKYEPHQQKINEGENVFYILLEKKNKD</sequence>
<accession>A0A1G2I4X9</accession>
<comment type="caution">
    <text evidence="1">The sequence shown here is derived from an EMBL/GenBank/DDBJ whole genome shotgun (WGS) entry which is preliminary data.</text>
</comment>